<sequence length="230" mass="25891">MIFVTHFGHANVPRKVLFIGSIIAVGVTTLLALGYYWKRRSRRCYSDVDESTDSGKRILVLGLNEAGKSSFLLRLSRPDAALTSLQPTEGFNVVCINSENGSSLNFWELGGSETVRSYWPNFLHDTNVLVYVVDSADTKRLRRAAHEFQRVLQDERLQKVPILVLANKQDLPGAESVEEIATILGLEELRRRSFRVHILPLQMPSDTNHKSSVAEAKHMIIRLSHEHASV</sequence>
<evidence type="ECO:0000256" key="3">
    <source>
        <dbReference type="PIRSR" id="PIRSR606689-1"/>
    </source>
</evidence>
<dbReference type="InterPro" id="IPR005225">
    <property type="entry name" value="Small_GTP-bd"/>
</dbReference>
<feature type="binding site" evidence="3">
    <location>
        <begin position="167"/>
        <end position="170"/>
    </location>
    <ligand>
        <name>GTP</name>
        <dbReference type="ChEBI" id="CHEBI:37565"/>
    </ligand>
</feature>
<evidence type="ECO:0000256" key="2">
    <source>
        <dbReference type="ARBA" id="ARBA00023134"/>
    </source>
</evidence>
<dbReference type="InterPro" id="IPR027417">
    <property type="entry name" value="P-loop_NTPase"/>
</dbReference>
<dbReference type="Gene3D" id="3.40.50.300">
    <property type="entry name" value="P-loop containing nucleotide triphosphate hydrolases"/>
    <property type="match status" value="1"/>
</dbReference>
<accession>A0A0K8R8E0</accession>
<evidence type="ECO:0000256" key="6">
    <source>
        <dbReference type="SAM" id="Phobius"/>
    </source>
</evidence>
<dbReference type="InterPro" id="IPR053254">
    <property type="entry name" value="Arf-like_GTPase"/>
</dbReference>
<keyword evidence="6" id="KW-1133">Transmembrane helix</keyword>
<reference evidence="7" key="1">
    <citation type="submission" date="2012-12" db="EMBL/GenBank/DDBJ databases">
        <title>Identification and characterization of a phenylalanine ammonia-lyase gene family in Isatis indigotica Fort.</title>
        <authorList>
            <person name="Liu Q."/>
            <person name="Chen J."/>
            <person name="Zhou X."/>
            <person name="Di P."/>
            <person name="Xiao Y."/>
            <person name="Xuan H."/>
            <person name="Zhang L."/>
            <person name="Chen W."/>
        </authorList>
    </citation>
    <scope>NUCLEOTIDE SEQUENCE</scope>
    <source>
        <tissue evidence="7">Salivary gland</tissue>
    </source>
</reference>
<keyword evidence="6" id="KW-0472">Membrane</keyword>
<dbReference type="PANTHER" id="PTHR46724">
    <property type="entry name" value="ADP-RIBOSYLATION FACTOR-LIKE PROTEIN 9-RELATED"/>
    <property type="match status" value="1"/>
</dbReference>
<dbReference type="EMBL" id="GADI01006695">
    <property type="protein sequence ID" value="JAA67113.1"/>
    <property type="molecule type" value="mRNA"/>
</dbReference>
<keyword evidence="6" id="KW-0812">Transmembrane</keyword>
<dbReference type="NCBIfam" id="TIGR00231">
    <property type="entry name" value="small_GTP"/>
    <property type="match status" value="1"/>
</dbReference>
<dbReference type="Pfam" id="PF00025">
    <property type="entry name" value="Arf"/>
    <property type="match status" value="1"/>
</dbReference>
<dbReference type="PROSITE" id="PS51417">
    <property type="entry name" value="ARF"/>
    <property type="match status" value="1"/>
</dbReference>
<dbReference type="SUPFAM" id="SSF52540">
    <property type="entry name" value="P-loop containing nucleoside triphosphate hydrolases"/>
    <property type="match status" value="1"/>
</dbReference>
<dbReference type="AlphaFoldDB" id="A0A0K8R8E0"/>
<dbReference type="GO" id="GO:0051649">
    <property type="term" value="P:establishment of localization in cell"/>
    <property type="evidence" value="ECO:0007669"/>
    <property type="project" value="UniProtKB-ARBA"/>
</dbReference>
<keyword evidence="4" id="KW-0479">Metal-binding</keyword>
<evidence type="ECO:0000313" key="7">
    <source>
        <dbReference type="EMBL" id="JAA67113.1"/>
    </source>
</evidence>
<dbReference type="SMART" id="SM00178">
    <property type="entry name" value="SAR"/>
    <property type="match status" value="1"/>
</dbReference>
<evidence type="ECO:0000256" key="4">
    <source>
        <dbReference type="PIRSR" id="PIRSR606689-2"/>
    </source>
</evidence>
<dbReference type="SMART" id="SM00177">
    <property type="entry name" value="ARF"/>
    <property type="match status" value="1"/>
</dbReference>
<dbReference type="GO" id="GO:0046872">
    <property type="term" value="F:metal ion binding"/>
    <property type="evidence" value="ECO:0007669"/>
    <property type="project" value="UniProtKB-KW"/>
</dbReference>
<feature type="binding site" evidence="3">
    <location>
        <begin position="62"/>
        <end position="69"/>
    </location>
    <ligand>
        <name>GTP</name>
        <dbReference type="ChEBI" id="CHEBI:37565"/>
    </ligand>
</feature>
<keyword evidence="4" id="KW-0460">Magnesium</keyword>
<comment type="similarity">
    <text evidence="5">Belongs to the small GTPase superfamily. Arf family.</text>
</comment>
<dbReference type="GO" id="GO:0005525">
    <property type="term" value="F:GTP binding"/>
    <property type="evidence" value="ECO:0007669"/>
    <property type="project" value="UniProtKB-KW"/>
</dbReference>
<evidence type="ECO:0000256" key="5">
    <source>
        <dbReference type="RuleBase" id="RU003925"/>
    </source>
</evidence>
<feature type="binding site" evidence="4">
    <location>
        <position position="69"/>
    </location>
    <ligand>
        <name>Mg(2+)</name>
        <dbReference type="ChEBI" id="CHEBI:18420"/>
    </ligand>
</feature>
<feature type="binding site" evidence="4">
    <location>
        <position position="88"/>
    </location>
    <ligand>
        <name>Mg(2+)</name>
        <dbReference type="ChEBI" id="CHEBI:18420"/>
    </ligand>
</feature>
<feature type="binding site" evidence="3">
    <location>
        <position position="111"/>
    </location>
    <ligand>
        <name>GTP</name>
        <dbReference type="ChEBI" id="CHEBI:37565"/>
    </ligand>
</feature>
<evidence type="ECO:0000256" key="1">
    <source>
        <dbReference type="ARBA" id="ARBA00022741"/>
    </source>
</evidence>
<dbReference type="GO" id="GO:0003924">
    <property type="term" value="F:GTPase activity"/>
    <property type="evidence" value="ECO:0007669"/>
    <property type="project" value="InterPro"/>
</dbReference>
<proteinExistence type="evidence at transcript level"/>
<dbReference type="InterPro" id="IPR006689">
    <property type="entry name" value="Small_GTPase_ARF/SAR"/>
</dbReference>
<dbReference type="PRINTS" id="PR00328">
    <property type="entry name" value="SAR1GTPBP"/>
</dbReference>
<dbReference type="GO" id="GO:0016192">
    <property type="term" value="P:vesicle-mediated transport"/>
    <property type="evidence" value="ECO:0007669"/>
    <property type="project" value="UniProtKB-ARBA"/>
</dbReference>
<keyword evidence="2 3" id="KW-0342">GTP-binding</keyword>
<feature type="transmembrane region" description="Helical" evidence="6">
    <location>
        <begin position="16"/>
        <end position="37"/>
    </location>
</feature>
<protein>
    <submittedName>
        <fullName evidence="7">Putative gtp-binding adp-ribosylation factor arf1</fullName>
    </submittedName>
</protein>
<keyword evidence="1 3" id="KW-0547">Nucleotide-binding</keyword>
<name>A0A0K8R8E0_IXORI</name>
<organism evidence="7">
    <name type="scientific">Ixodes ricinus</name>
    <name type="common">Common tick</name>
    <name type="synonym">Acarus ricinus</name>
    <dbReference type="NCBI Taxonomy" id="34613"/>
    <lineage>
        <taxon>Eukaryota</taxon>
        <taxon>Metazoa</taxon>
        <taxon>Ecdysozoa</taxon>
        <taxon>Arthropoda</taxon>
        <taxon>Chelicerata</taxon>
        <taxon>Arachnida</taxon>
        <taxon>Acari</taxon>
        <taxon>Parasitiformes</taxon>
        <taxon>Ixodida</taxon>
        <taxon>Ixodoidea</taxon>
        <taxon>Ixodidae</taxon>
        <taxon>Ixodinae</taxon>
        <taxon>Ixodes</taxon>
    </lineage>
</organism>